<keyword evidence="7" id="KW-1185">Reference proteome</keyword>
<proteinExistence type="predicted"/>
<dbReference type="OrthoDB" id="5953101at2759"/>
<dbReference type="PANTHER" id="PTHR15950">
    <property type="entry name" value="TRANSCRIPTION COFACTOR VESTIGIAL-LIKE PROTEIN"/>
    <property type="match status" value="1"/>
</dbReference>
<dbReference type="GO" id="GO:0005634">
    <property type="term" value="C:nucleus"/>
    <property type="evidence" value="ECO:0007669"/>
    <property type="project" value="UniProtKB-SubCell"/>
</dbReference>
<dbReference type="EMBL" id="MU827795">
    <property type="protein sequence ID" value="KAJ7328674.1"/>
    <property type="molecule type" value="Genomic_DNA"/>
</dbReference>
<gene>
    <name evidence="6" type="primary">VGLL2_2</name>
    <name evidence="6" type="ORF">OS493_023949</name>
</gene>
<dbReference type="InterPro" id="IPR011520">
    <property type="entry name" value="Vg_fam"/>
</dbReference>
<dbReference type="Proteomes" id="UP001163046">
    <property type="component" value="Unassembled WGS sequence"/>
</dbReference>
<comment type="subcellular location">
    <subcellularLocation>
        <location evidence="1">Nucleus</location>
    </subcellularLocation>
</comment>
<keyword evidence="2" id="KW-0805">Transcription regulation</keyword>
<dbReference type="GO" id="GO:0006355">
    <property type="term" value="P:regulation of DNA-templated transcription"/>
    <property type="evidence" value="ECO:0007669"/>
    <property type="project" value="InterPro"/>
</dbReference>
<reference evidence="6" key="1">
    <citation type="submission" date="2023-01" db="EMBL/GenBank/DDBJ databases">
        <title>Genome assembly of the deep-sea coral Lophelia pertusa.</title>
        <authorList>
            <person name="Herrera S."/>
            <person name="Cordes E."/>
        </authorList>
    </citation>
    <scope>NUCLEOTIDE SEQUENCE</scope>
    <source>
        <strain evidence="6">USNM1676648</strain>
        <tissue evidence="6">Polyp</tissue>
    </source>
</reference>
<dbReference type="PANTHER" id="PTHR15950:SF15">
    <property type="entry name" value="PROTEIN VESTIGIAL"/>
    <property type="match status" value="1"/>
</dbReference>
<comment type="caution">
    <text evidence="6">The sequence shown here is derived from an EMBL/GenBank/DDBJ whole genome shotgun (WGS) entry which is preliminary data.</text>
</comment>
<feature type="region of interest" description="Disordered" evidence="5">
    <location>
        <begin position="1"/>
        <end position="38"/>
    </location>
</feature>
<evidence type="ECO:0000256" key="5">
    <source>
        <dbReference type="SAM" id="MobiDB-lite"/>
    </source>
</evidence>
<keyword evidence="3" id="KW-0804">Transcription</keyword>
<keyword evidence="4" id="KW-0539">Nucleus</keyword>
<evidence type="ECO:0000256" key="1">
    <source>
        <dbReference type="ARBA" id="ARBA00004123"/>
    </source>
</evidence>
<sequence length="263" mass="29363">MQEPQPDDEHFTESSASLVNSADEEFTEDKQTAGTDTEMEFVQTHYSPRGVMLLYFQGGAAAEVDRHFDRTFAELCCLPVSGASENSIEGSHLQGRPTLPMSQRNLPVSFWNPSQKDQSHQHLQTSFNHHGNPINMFQQNHNTTTHYNSSYHSAGYHGKYKQNGPNFVRTRAITVSYAQLPTGVVETFSPGLAPQVSAQPAPSFPQEPDVQSNDLQTSLRFNPSYNSLLVQPDVKPHLPIVPGEPPLTKIEGRGKELEEFWVL</sequence>
<evidence type="ECO:0000256" key="3">
    <source>
        <dbReference type="ARBA" id="ARBA00023163"/>
    </source>
</evidence>
<evidence type="ECO:0000313" key="6">
    <source>
        <dbReference type="EMBL" id="KAJ7328674.1"/>
    </source>
</evidence>
<evidence type="ECO:0000313" key="7">
    <source>
        <dbReference type="Proteomes" id="UP001163046"/>
    </source>
</evidence>
<dbReference type="AlphaFoldDB" id="A0A9W9YAE7"/>
<name>A0A9W9YAE7_9CNID</name>
<evidence type="ECO:0000256" key="4">
    <source>
        <dbReference type="ARBA" id="ARBA00023242"/>
    </source>
</evidence>
<organism evidence="6 7">
    <name type="scientific">Desmophyllum pertusum</name>
    <dbReference type="NCBI Taxonomy" id="174260"/>
    <lineage>
        <taxon>Eukaryota</taxon>
        <taxon>Metazoa</taxon>
        <taxon>Cnidaria</taxon>
        <taxon>Anthozoa</taxon>
        <taxon>Hexacorallia</taxon>
        <taxon>Scleractinia</taxon>
        <taxon>Caryophylliina</taxon>
        <taxon>Caryophylliidae</taxon>
        <taxon>Desmophyllum</taxon>
    </lineage>
</organism>
<protein>
    <submittedName>
        <fullName evidence="6">Skeletal muscle organ development</fullName>
    </submittedName>
</protein>
<accession>A0A9W9YAE7</accession>
<evidence type="ECO:0000256" key="2">
    <source>
        <dbReference type="ARBA" id="ARBA00023015"/>
    </source>
</evidence>